<keyword evidence="1" id="KW-0812">Transmembrane</keyword>
<keyword evidence="1" id="KW-0472">Membrane</keyword>
<dbReference type="Proteomes" id="UP000238217">
    <property type="component" value="Unassembled WGS sequence"/>
</dbReference>
<dbReference type="Pfam" id="PF20619">
    <property type="entry name" value="DUF6804"/>
    <property type="match status" value="1"/>
</dbReference>
<protein>
    <submittedName>
        <fullName evidence="2">Uncharacterized protein</fullName>
    </submittedName>
</protein>
<evidence type="ECO:0000313" key="2">
    <source>
        <dbReference type="EMBL" id="PRZ12093.1"/>
    </source>
</evidence>
<organism evidence="2 3">
    <name type="scientific">Nesterenkonia sandarakina</name>
    <dbReference type="NCBI Taxonomy" id="272918"/>
    <lineage>
        <taxon>Bacteria</taxon>
        <taxon>Bacillati</taxon>
        <taxon>Actinomycetota</taxon>
        <taxon>Actinomycetes</taxon>
        <taxon>Micrococcales</taxon>
        <taxon>Micrococcaceae</taxon>
        <taxon>Nesterenkonia</taxon>
    </lineage>
</organism>
<dbReference type="OrthoDB" id="5125716at2"/>
<name>A0A2T0YBK7_9MICC</name>
<dbReference type="EMBL" id="PVTY01000025">
    <property type="protein sequence ID" value="PRZ12093.1"/>
    <property type="molecule type" value="Genomic_DNA"/>
</dbReference>
<comment type="caution">
    <text evidence="2">The sequence shown here is derived from an EMBL/GenBank/DDBJ whole genome shotgun (WGS) entry which is preliminary data.</text>
</comment>
<evidence type="ECO:0000313" key="3">
    <source>
        <dbReference type="Proteomes" id="UP000238217"/>
    </source>
</evidence>
<dbReference type="AlphaFoldDB" id="A0A2T0YBK7"/>
<feature type="transmembrane region" description="Helical" evidence="1">
    <location>
        <begin position="92"/>
        <end position="111"/>
    </location>
</feature>
<dbReference type="InterPro" id="IPR046548">
    <property type="entry name" value="DUF6804"/>
</dbReference>
<sequence length="124" mass="13793">MPTPQAQTPSQRPSEYQRNAFAPAILAAIVCLAGIALIDHEYYFEVRYIITILAVIIGWFALQARQWWWVPAMLAIAVLWNPLYLFEFEGPQWAGAHVTVAGVFLAAGILIKTPRKPVAGRSGE</sequence>
<accession>A0A2T0YBK7</accession>
<reference evidence="2 3" key="1">
    <citation type="submission" date="2018-03" db="EMBL/GenBank/DDBJ databases">
        <title>Comparative analysis of microorganisms from saline springs in Andes Mountain Range, Colombia.</title>
        <authorList>
            <person name="Rubin E."/>
        </authorList>
    </citation>
    <scope>NUCLEOTIDE SEQUENCE [LARGE SCALE GENOMIC DNA]</scope>
    <source>
        <strain evidence="2 3">CG 35</strain>
    </source>
</reference>
<keyword evidence="3" id="KW-1185">Reference proteome</keyword>
<proteinExistence type="predicted"/>
<feature type="transmembrane region" description="Helical" evidence="1">
    <location>
        <begin position="20"/>
        <end position="38"/>
    </location>
</feature>
<feature type="transmembrane region" description="Helical" evidence="1">
    <location>
        <begin position="67"/>
        <end position="86"/>
    </location>
</feature>
<evidence type="ECO:0000256" key="1">
    <source>
        <dbReference type="SAM" id="Phobius"/>
    </source>
</evidence>
<gene>
    <name evidence="2" type="ORF">BCL67_12514</name>
</gene>
<dbReference type="RefSeq" id="WP_106124029.1">
    <property type="nucleotide sequence ID" value="NZ_PVTY01000025.1"/>
</dbReference>
<keyword evidence="1" id="KW-1133">Transmembrane helix</keyword>
<feature type="transmembrane region" description="Helical" evidence="1">
    <location>
        <begin position="44"/>
        <end position="62"/>
    </location>
</feature>